<organism evidence="2 3">
    <name type="scientific">Desmophyllum pertusum</name>
    <dbReference type="NCBI Taxonomy" id="174260"/>
    <lineage>
        <taxon>Eukaryota</taxon>
        <taxon>Metazoa</taxon>
        <taxon>Cnidaria</taxon>
        <taxon>Anthozoa</taxon>
        <taxon>Hexacorallia</taxon>
        <taxon>Scleractinia</taxon>
        <taxon>Caryophylliina</taxon>
        <taxon>Caryophylliidae</taxon>
        <taxon>Desmophyllum</taxon>
    </lineage>
</organism>
<dbReference type="AlphaFoldDB" id="A0A9W9Z4C2"/>
<feature type="region of interest" description="Disordered" evidence="1">
    <location>
        <begin position="1"/>
        <end position="93"/>
    </location>
</feature>
<dbReference type="EMBL" id="MU826827">
    <property type="protein sequence ID" value="KAJ7374751.1"/>
    <property type="molecule type" value="Genomic_DNA"/>
</dbReference>
<name>A0A9W9Z4C2_9CNID</name>
<feature type="compositionally biased region" description="Polar residues" evidence="1">
    <location>
        <begin position="1"/>
        <end position="27"/>
    </location>
</feature>
<feature type="compositionally biased region" description="Polar residues" evidence="1">
    <location>
        <begin position="137"/>
        <end position="152"/>
    </location>
</feature>
<feature type="compositionally biased region" description="Basic and acidic residues" evidence="1">
    <location>
        <begin position="243"/>
        <end position="256"/>
    </location>
</feature>
<feature type="region of interest" description="Disordered" evidence="1">
    <location>
        <begin position="228"/>
        <end position="269"/>
    </location>
</feature>
<feature type="compositionally biased region" description="Basic and acidic residues" evidence="1">
    <location>
        <begin position="32"/>
        <end position="42"/>
    </location>
</feature>
<keyword evidence="3" id="KW-1185">Reference proteome</keyword>
<gene>
    <name evidence="2" type="ORF">OS493_005098</name>
</gene>
<proteinExistence type="predicted"/>
<evidence type="ECO:0000313" key="3">
    <source>
        <dbReference type="Proteomes" id="UP001163046"/>
    </source>
</evidence>
<dbReference type="Proteomes" id="UP001163046">
    <property type="component" value="Unassembled WGS sequence"/>
</dbReference>
<feature type="region of interest" description="Disordered" evidence="1">
    <location>
        <begin position="137"/>
        <end position="165"/>
    </location>
</feature>
<accession>A0A9W9Z4C2</accession>
<evidence type="ECO:0000256" key="1">
    <source>
        <dbReference type="SAM" id="MobiDB-lite"/>
    </source>
</evidence>
<protein>
    <submittedName>
        <fullName evidence="2">Uncharacterized protein</fullName>
    </submittedName>
</protein>
<evidence type="ECO:0000313" key="2">
    <source>
        <dbReference type="EMBL" id="KAJ7374751.1"/>
    </source>
</evidence>
<sequence>MRKQESSPTLSSSVKHPSISSADTVVNPSDGPPKENREERSKGVGLNMENSNRHEQMPGDIENVHPSNRNIPHATKPPTGIEAPNIESKVIGTNREKGLKGFVSVKSIEQANKTPAVAKPPSGRGRGIVAANFSGRPTVQVESKTSGSTQLHTKGEANNPEVRRGRGITYATTVTNAPPGLTVTDEGKRLARNLGQRVKGDQINDLVVSMEGKIGAERNKYSSEALMEENQESNYNDLNIDEGNPKDESSKGRPKDQTTSSPFTNTEYR</sequence>
<feature type="compositionally biased region" description="Polar residues" evidence="1">
    <location>
        <begin position="257"/>
        <end position="269"/>
    </location>
</feature>
<comment type="caution">
    <text evidence="2">The sequence shown here is derived from an EMBL/GenBank/DDBJ whole genome shotgun (WGS) entry which is preliminary data.</text>
</comment>
<reference evidence="2" key="1">
    <citation type="submission" date="2023-01" db="EMBL/GenBank/DDBJ databases">
        <title>Genome assembly of the deep-sea coral Lophelia pertusa.</title>
        <authorList>
            <person name="Herrera S."/>
            <person name="Cordes E."/>
        </authorList>
    </citation>
    <scope>NUCLEOTIDE SEQUENCE</scope>
    <source>
        <strain evidence="2">USNM1676648</strain>
        <tissue evidence="2">Polyp</tissue>
    </source>
</reference>